<evidence type="ECO:0000313" key="1">
    <source>
        <dbReference type="EnsemblPlants" id="AET7Gv20838200.2"/>
    </source>
</evidence>
<dbReference type="Gramene" id="AET7Gv20838200.2">
    <property type="protein sequence ID" value="AET7Gv20838200.2"/>
    <property type="gene ID" value="AET7Gv20838200"/>
</dbReference>
<reference evidence="1" key="5">
    <citation type="journal article" date="2021" name="G3 (Bethesda)">
        <title>Aegilops tauschii genome assembly Aet v5.0 features greater sequence contiguity and improved annotation.</title>
        <authorList>
            <person name="Wang L."/>
            <person name="Zhu T."/>
            <person name="Rodriguez J.C."/>
            <person name="Deal K.R."/>
            <person name="Dubcovsky J."/>
            <person name="McGuire P.E."/>
            <person name="Lux T."/>
            <person name="Spannagl M."/>
            <person name="Mayer K.F.X."/>
            <person name="Baldrich P."/>
            <person name="Meyers B.C."/>
            <person name="Huo N."/>
            <person name="Gu Y.Q."/>
            <person name="Zhou H."/>
            <person name="Devos K.M."/>
            <person name="Bennetzen J.L."/>
            <person name="Unver T."/>
            <person name="Budak H."/>
            <person name="Gulick P.J."/>
            <person name="Galiba G."/>
            <person name="Kalapos B."/>
            <person name="Nelson D.R."/>
            <person name="Li P."/>
            <person name="You F.M."/>
            <person name="Luo M.C."/>
            <person name="Dvorak J."/>
        </authorList>
    </citation>
    <scope>NUCLEOTIDE SEQUENCE [LARGE SCALE GENOMIC DNA]</scope>
    <source>
        <strain evidence="1">cv. AL8/78</strain>
    </source>
</reference>
<evidence type="ECO:0000313" key="2">
    <source>
        <dbReference type="Proteomes" id="UP000015105"/>
    </source>
</evidence>
<protein>
    <submittedName>
        <fullName evidence="1">Uncharacterized protein</fullName>
    </submittedName>
</protein>
<reference evidence="1" key="3">
    <citation type="journal article" date="2017" name="Nature">
        <title>Genome sequence of the progenitor of the wheat D genome Aegilops tauschii.</title>
        <authorList>
            <person name="Luo M.C."/>
            <person name="Gu Y.Q."/>
            <person name="Puiu D."/>
            <person name="Wang H."/>
            <person name="Twardziok S.O."/>
            <person name="Deal K.R."/>
            <person name="Huo N."/>
            <person name="Zhu T."/>
            <person name="Wang L."/>
            <person name="Wang Y."/>
            <person name="McGuire P.E."/>
            <person name="Liu S."/>
            <person name="Long H."/>
            <person name="Ramasamy R.K."/>
            <person name="Rodriguez J.C."/>
            <person name="Van S.L."/>
            <person name="Yuan L."/>
            <person name="Wang Z."/>
            <person name="Xia Z."/>
            <person name="Xiao L."/>
            <person name="Anderson O.D."/>
            <person name="Ouyang S."/>
            <person name="Liang Y."/>
            <person name="Zimin A.V."/>
            <person name="Pertea G."/>
            <person name="Qi P."/>
            <person name="Bennetzen J.L."/>
            <person name="Dai X."/>
            <person name="Dawson M.W."/>
            <person name="Muller H.G."/>
            <person name="Kugler K."/>
            <person name="Rivarola-Duarte L."/>
            <person name="Spannagl M."/>
            <person name="Mayer K.F.X."/>
            <person name="Lu F.H."/>
            <person name="Bevan M.W."/>
            <person name="Leroy P."/>
            <person name="Li P."/>
            <person name="You F.M."/>
            <person name="Sun Q."/>
            <person name="Liu Z."/>
            <person name="Lyons E."/>
            <person name="Wicker T."/>
            <person name="Salzberg S.L."/>
            <person name="Devos K.M."/>
            <person name="Dvorak J."/>
        </authorList>
    </citation>
    <scope>NUCLEOTIDE SEQUENCE [LARGE SCALE GENOMIC DNA]</scope>
    <source>
        <strain evidence="1">cv. AL8/78</strain>
    </source>
</reference>
<keyword evidence="2" id="KW-1185">Reference proteome</keyword>
<organism evidence="1 2">
    <name type="scientific">Aegilops tauschii subsp. strangulata</name>
    <name type="common">Goatgrass</name>
    <dbReference type="NCBI Taxonomy" id="200361"/>
    <lineage>
        <taxon>Eukaryota</taxon>
        <taxon>Viridiplantae</taxon>
        <taxon>Streptophyta</taxon>
        <taxon>Embryophyta</taxon>
        <taxon>Tracheophyta</taxon>
        <taxon>Spermatophyta</taxon>
        <taxon>Magnoliopsida</taxon>
        <taxon>Liliopsida</taxon>
        <taxon>Poales</taxon>
        <taxon>Poaceae</taxon>
        <taxon>BOP clade</taxon>
        <taxon>Pooideae</taxon>
        <taxon>Triticodae</taxon>
        <taxon>Triticeae</taxon>
        <taxon>Triticinae</taxon>
        <taxon>Aegilops</taxon>
    </lineage>
</organism>
<proteinExistence type="predicted"/>
<dbReference type="Proteomes" id="UP000015105">
    <property type="component" value="Chromosome 7D"/>
</dbReference>
<name>A0A453S7A2_AEGTS</name>
<dbReference type="EnsemblPlants" id="AET7Gv20838200.2">
    <property type="protein sequence ID" value="AET7Gv20838200.2"/>
    <property type="gene ID" value="AET7Gv20838200"/>
</dbReference>
<dbReference type="AlphaFoldDB" id="A0A453S7A2"/>
<accession>A0A453S7A2</accession>
<sequence>LVFSGIDRRIPPSAGVRFASSFHFACYPLAAVIDSTRYDLPALACGETIDLLVKTRVLRTHLAHRLTRASHTC</sequence>
<reference evidence="1" key="4">
    <citation type="submission" date="2019-03" db="UniProtKB">
        <authorList>
            <consortium name="EnsemblPlants"/>
        </authorList>
    </citation>
    <scope>IDENTIFICATION</scope>
</reference>
<reference evidence="2" key="1">
    <citation type="journal article" date="2014" name="Science">
        <title>Ancient hybridizations among the ancestral genomes of bread wheat.</title>
        <authorList>
            <consortium name="International Wheat Genome Sequencing Consortium,"/>
            <person name="Marcussen T."/>
            <person name="Sandve S.R."/>
            <person name="Heier L."/>
            <person name="Spannagl M."/>
            <person name="Pfeifer M."/>
            <person name="Jakobsen K.S."/>
            <person name="Wulff B.B."/>
            <person name="Steuernagel B."/>
            <person name="Mayer K.F."/>
            <person name="Olsen O.A."/>
        </authorList>
    </citation>
    <scope>NUCLEOTIDE SEQUENCE [LARGE SCALE GENOMIC DNA]</scope>
    <source>
        <strain evidence="2">cv. AL8/78</strain>
    </source>
</reference>
<reference evidence="2" key="2">
    <citation type="journal article" date="2017" name="Nat. Plants">
        <title>The Aegilops tauschii genome reveals multiple impacts of transposons.</title>
        <authorList>
            <person name="Zhao G."/>
            <person name="Zou C."/>
            <person name="Li K."/>
            <person name="Wang K."/>
            <person name="Li T."/>
            <person name="Gao L."/>
            <person name="Zhang X."/>
            <person name="Wang H."/>
            <person name="Yang Z."/>
            <person name="Liu X."/>
            <person name="Jiang W."/>
            <person name="Mao L."/>
            <person name="Kong X."/>
            <person name="Jiao Y."/>
            <person name="Jia J."/>
        </authorList>
    </citation>
    <scope>NUCLEOTIDE SEQUENCE [LARGE SCALE GENOMIC DNA]</scope>
    <source>
        <strain evidence="2">cv. AL8/78</strain>
    </source>
</reference>